<dbReference type="Proteomes" id="UP001138540">
    <property type="component" value="Unassembled WGS sequence"/>
</dbReference>
<dbReference type="PANTHER" id="PTHR24421:SF62">
    <property type="entry name" value="SENSORY TRANSDUCTION HISTIDINE KINASE"/>
    <property type="match status" value="1"/>
</dbReference>
<dbReference type="CDD" id="cd16917">
    <property type="entry name" value="HATPase_UhpB-NarQ-NarX-like"/>
    <property type="match status" value="1"/>
</dbReference>
<evidence type="ECO:0000256" key="2">
    <source>
        <dbReference type="ARBA" id="ARBA00022777"/>
    </source>
</evidence>
<evidence type="ECO:0000259" key="5">
    <source>
        <dbReference type="SMART" id="SM00387"/>
    </source>
</evidence>
<proteinExistence type="predicted"/>
<protein>
    <submittedName>
        <fullName evidence="6">Signal transduction histidine kinase/sugar lactone lactonase YvrE</fullName>
    </submittedName>
</protein>
<dbReference type="SUPFAM" id="SSF63829">
    <property type="entry name" value="Calcium-dependent phosphotriesterase"/>
    <property type="match status" value="1"/>
</dbReference>
<comment type="caution">
    <text evidence="6">The sequence shown here is derived from an EMBL/GenBank/DDBJ whole genome shotgun (WGS) entry which is preliminary data.</text>
</comment>
<sequence>MAGFKHSSWTPEQGAPGNVVGIAQTPDGYLWLASAEGVFRFDGLAFERIANPGDARFANAIPTAIFVDRQGRLWVGFNQSAGPALYRAGRLHPIAMPAPPPSVMRFAQSADGTIWAAWGGQGERLFRLRGDRWQSVDRALGLPPGEIASLVVTADDSLWVTLGESRERGSLARLKPGAARFTLEPDRIGFSMLARAPDGSLWVSDQFGTRSIRDARGAAPGSPRAMPAVPGAAVPSLAFDRRGGVWGSTRGVGLFRGDMQATGAVERIEAGRRLTSNATIDAFADREGSIWVATDAGIDRYRPVPISPLSAIPPDVQDGIKLAANDTSVYVGAAHDLYRMGKDSITRVRRVGERIAALCPAGNRGVWAVHGNRVVRYGSTAAASFSRPADPVAPTVCAEDRSGRLWIDGEDGLWVREDNRWVERYTGMRNVLDLVPDPSRDGVIANTGDGGLLHLTPTHRAAIPARILGIGPISTIWRTGDTVYASGATGVVRIGARGMARIDSAANPWLVGVRGMARGSDDAAWFLVRLGVVRVAGTELERGFARPGAALQHRMYDHIDGYETRGQAISFRGPQVEALSDGRVLLASRAGLLQIDPLQARAARAAPPVVIRTVSTGRRFWRDPPQHLELPPGTRSLRIGFAVNSLAVPTRNTAFYRMDGSDADWTAAGQRREASYTNLDPGRHEFRVIAQDAEGNWNRQGQRLTIDIPPTFLQSWKFKALCAALAALFLWFVYQLRMRVLARRIRSRMLDRMRERERVARDIHDTLLQSIQALMLRFQLAVDGLPSDTKARRELEDAMDRADEVVAEGRDRLRDLRRGSGLEDPEATLREIAGRQLSGTAIATTVRSSGVRRPLDPVAWDELASIAAEVMFNVARHAHAASMIVDLQYRSTGVALSIADDGIGIPADVAREGRRGHYGIPGMRERAARIGGTLRIARRREGGTEVTVAAPAAMVYRKPSDRE</sequence>
<dbReference type="InterPro" id="IPR050482">
    <property type="entry name" value="Sensor_HK_TwoCompSys"/>
</dbReference>
<dbReference type="InterPro" id="IPR036890">
    <property type="entry name" value="HATPase_C_sf"/>
</dbReference>
<keyword evidence="7" id="KW-1185">Reference proteome</keyword>
<dbReference type="InterPro" id="IPR003594">
    <property type="entry name" value="HATPase_dom"/>
</dbReference>
<evidence type="ECO:0000313" key="7">
    <source>
        <dbReference type="Proteomes" id="UP001138540"/>
    </source>
</evidence>
<accession>A0ABR6NHW7</accession>
<dbReference type="InterPro" id="IPR011123">
    <property type="entry name" value="Y_Y_Y"/>
</dbReference>
<feature type="domain" description="Histidine kinase/HSP90-like ATPase" evidence="5">
    <location>
        <begin position="858"/>
        <end position="954"/>
    </location>
</feature>
<name>A0ABR6NHW7_9SPHN</name>
<evidence type="ECO:0000256" key="1">
    <source>
        <dbReference type="ARBA" id="ARBA00022679"/>
    </source>
</evidence>
<keyword evidence="3" id="KW-0902">Two-component regulatory system</keyword>
<feature type="transmembrane region" description="Helical" evidence="4">
    <location>
        <begin position="716"/>
        <end position="734"/>
    </location>
</feature>
<dbReference type="InterPro" id="IPR013783">
    <property type="entry name" value="Ig-like_fold"/>
</dbReference>
<dbReference type="SUPFAM" id="SSF55874">
    <property type="entry name" value="ATPase domain of HSP90 chaperone/DNA topoisomerase II/histidine kinase"/>
    <property type="match status" value="1"/>
</dbReference>
<dbReference type="GO" id="GO:0016301">
    <property type="term" value="F:kinase activity"/>
    <property type="evidence" value="ECO:0007669"/>
    <property type="project" value="UniProtKB-KW"/>
</dbReference>
<dbReference type="Gene3D" id="3.30.565.10">
    <property type="entry name" value="Histidine kinase-like ATPase, C-terminal domain"/>
    <property type="match status" value="1"/>
</dbReference>
<evidence type="ECO:0000256" key="4">
    <source>
        <dbReference type="SAM" id="Phobius"/>
    </source>
</evidence>
<dbReference type="Pfam" id="PF07495">
    <property type="entry name" value="Y_Y_Y"/>
    <property type="match status" value="1"/>
</dbReference>
<dbReference type="EMBL" id="JACHKA010000001">
    <property type="protein sequence ID" value="MBB5986691.1"/>
    <property type="molecule type" value="Genomic_DNA"/>
</dbReference>
<dbReference type="PANTHER" id="PTHR24421">
    <property type="entry name" value="NITRATE/NITRITE SENSOR PROTEIN NARX-RELATED"/>
    <property type="match status" value="1"/>
</dbReference>
<evidence type="ECO:0000313" key="6">
    <source>
        <dbReference type="EMBL" id="MBB5986691.1"/>
    </source>
</evidence>
<keyword evidence="2 6" id="KW-0418">Kinase</keyword>
<dbReference type="Gene3D" id="2.60.40.10">
    <property type="entry name" value="Immunoglobulins"/>
    <property type="match status" value="1"/>
</dbReference>
<keyword evidence="1" id="KW-0808">Transferase</keyword>
<keyword evidence="4" id="KW-1133">Transmembrane helix</keyword>
<dbReference type="SMART" id="SM00387">
    <property type="entry name" value="HATPase_c"/>
    <property type="match status" value="1"/>
</dbReference>
<keyword evidence="4" id="KW-0472">Membrane</keyword>
<evidence type="ECO:0000256" key="3">
    <source>
        <dbReference type="ARBA" id="ARBA00023012"/>
    </source>
</evidence>
<dbReference type="InterPro" id="IPR015943">
    <property type="entry name" value="WD40/YVTN_repeat-like_dom_sf"/>
</dbReference>
<dbReference type="Pfam" id="PF07730">
    <property type="entry name" value="HisKA_3"/>
    <property type="match status" value="1"/>
</dbReference>
<dbReference type="Pfam" id="PF02518">
    <property type="entry name" value="HATPase_c"/>
    <property type="match status" value="1"/>
</dbReference>
<organism evidence="6 7">
    <name type="scientific">Sphingobium lignivorans</name>
    <dbReference type="NCBI Taxonomy" id="2735886"/>
    <lineage>
        <taxon>Bacteria</taxon>
        <taxon>Pseudomonadati</taxon>
        <taxon>Pseudomonadota</taxon>
        <taxon>Alphaproteobacteria</taxon>
        <taxon>Sphingomonadales</taxon>
        <taxon>Sphingomonadaceae</taxon>
        <taxon>Sphingobium</taxon>
    </lineage>
</organism>
<reference evidence="6 7" key="1">
    <citation type="submission" date="2020-08" db="EMBL/GenBank/DDBJ databases">
        <title>Exploring microbial biodiversity for novel pathways involved in the catabolism of aromatic compounds derived from lignin.</title>
        <authorList>
            <person name="Elkins J."/>
        </authorList>
    </citation>
    <scope>NUCLEOTIDE SEQUENCE [LARGE SCALE GENOMIC DNA]</scope>
    <source>
        <strain evidence="6 7">B1D3A</strain>
    </source>
</reference>
<dbReference type="Gene3D" id="2.130.10.10">
    <property type="entry name" value="YVTN repeat-like/Quinoprotein amine dehydrogenase"/>
    <property type="match status" value="1"/>
</dbReference>
<gene>
    <name evidence="6" type="ORF">HNP60_002665</name>
</gene>
<keyword evidence="4" id="KW-0812">Transmembrane</keyword>
<dbReference type="InterPro" id="IPR011712">
    <property type="entry name" value="Sig_transdc_His_kin_sub3_dim/P"/>
</dbReference>
<dbReference type="Gene3D" id="1.20.5.1930">
    <property type="match status" value="1"/>
</dbReference>